<dbReference type="Pfam" id="PF01473">
    <property type="entry name" value="Choline_bind_1"/>
    <property type="match status" value="2"/>
</dbReference>
<keyword evidence="3" id="KW-0732">Signal</keyword>
<dbReference type="InterPro" id="IPR018337">
    <property type="entry name" value="Cell_wall/Cho-bd_repeat"/>
</dbReference>
<dbReference type="RefSeq" id="WP_248735049.1">
    <property type="nucleotide sequence ID" value="NZ_CALBWS010000009.1"/>
</dbReference>
<evidence type="ECO:0000313" key="5">
    <source>
        <dbReference type="EMBL" id="CAH2714740.1"/>
    </source>
</evidence>
<dbReference type="PROSITE" id="PS51170">
    <property type="entry name" value="CW"/>
    <property type="match status" value="6"/>
</dbReference>
<dbReference type="EC" id="3.1.4.53" evidence="5"/>
<proteinExistence type="predicted"/>
<dbReference type="CDD" id="cd00063">
    <property type="entry name" value="FN3"/>
    <property type="match status" value="1"/>
</dbReference>
<dbReference type="SUPFAM" id="SSF69360">
    <property type="entry name" value="Cell wall binding repeat"/>
    <property type="match status" value="1"/>
</dbReference>
<dbReference type="Proteomes" id="UP000838308">
    <property type="component" value="Unassembled WGS sequence"/>
</dbReference>
<keyword evidence="5" id="KW-0378">Hydrolase</keyword>
<dbReference type="GO" id="GO:0004115">
    <property type="term" value="F:3',5'-cyclic-AMP phosphodiesterase activity"/>
    <property type="evidence" value="ECO:0007669"/>
    <property type="project" value="UniProtKB-EC"/>
</dbReference>
<feature type="repeat" description="Cell wall-binding" evidence="2">
    <location>
        <begin position="527"/>
        <end position="546"/>
    </location>
</feature>
<dbReference type="EMBL" id="CALBWS010000009">
    <property type="protein sequence ID" value="CAH2714740.1"/>
    <property type="molecule type" value="Genomic_DNA"/>
</dbReference>
<evidence type="ECO:0000313" key="6">
    <source>
        <dbReference type="Proteomes" id="UP000838308"/>
    </source>
</evidence>
<keyword evidence="1" id="KW-0677">Repeat</keyword>
<evidence type="ECO:0000256" key="1">
    <source>
        <dbReference type="ARBA" id="ARBA00022737"/>
    </source>
</evidence>
<dbReference type="PROSITE" id="PS50853">
    <property type="entry name" value="FN3"/>
    <property type="match status" value="1"/>
</dbReference>
<feature type="chain" id="PRO_5045429428" evidence="3">
    <location>
        <begin position="21"/>
        <end position="588"/>
    </location>
</feature>
<dbReference type="PANTHER" id="PTHR43143:SF1">
    <property type="entry name" value="SERINE_THREONINE-PROTEIN PHOSPHATASE CPPED1"/>
    <property type="match status" value="1"/>
</dbReference>
<sequence>MKKKLIPLFAAILTATCLSPLETSSLVEASEQPTLQMAVMSDIHINQGNPNNKFKQALTDLKNIAPGYDTIAVVGDFTDRGFEEDYKAFNQILGENKNPGAEQFITMGNHEYFESNVDKASTVTDEMMQKRFMDYNGDPLSTIYFDKWIKGYHFISLAGELSAKTLSLTYGNIFPDAKDWAYISEEQYQWFERTLAVEAASNKPIFVFLHQPIANTVYGSDKWNAGFDSKRLLTILKKYPQAILFSGHSHYPLNHPKSIYQDGFTMVNTSSVEYTWNENGRIPGFSQGYLVNVYDDRVEMKSREFSDGTWIKSTTIPIPYKEAAKDTVKPTFTANSNLRISNLGTTTVTLSWDQGQDNTAIDRYVIKESGKTIKTVYSQYWKPEEVVSATINNLVPHTSYTYEIYALDAWDNLSADPIKINLTTQGPKGWYQKGDTWYYYTNEGAKQTGWLFDKNRWYYFDQAGVLQTGWISINGKWYYLQKSGEMMTGWFKDGTVWYYLNQNGAMQTGWISLGKKWYFLDSHGIMKIGWLRNKNNWYYLDNNGAMYTGWLAKGSQWYYLKPDGAMVNTKYYIAGKWYYFSTSGLWRK</sequence>
<gene>
    <name evidence="5" type="primary">cpdA</name>
    <name evidence="5" type="ORF">BACCIP111895_01916</name>
</gene>
<feature type="repeat" description="Cell wall-binding" evidence="2">
    <location>
        <begin position="507"/>
        <end position="526"/>
    </location>
</feature>
<dbReference type="Pfam" id="PF19127">
    <property type="entry name" value="Choline_bind_3"/>
    <property type="match status" value="2"/>
</dbReference>
<reference evidence="5" key="1">
    <citation type="submission" date="2022-04" db="EMBL/GenBank/DDBJ databases">
        <authorList>
            <person name="Criscuolo A."/>
        </authorList>
    </citation>
    <scope>NUCLEOTIDE SEQUENCE</scope>
    <source>
        <strain evidence="5">CIP111895</strain>
    </source>
</reference>
<organism evidence="5 6">
    <name type="scientific">Neobacillus rhizosphaerae</name>
    <dbReference type="NCBI Taxonomy" id="2880965"/>
    <lineage>
        <taxon>Bacteria</taxon>
        <taxon>Bacillati</taxon>
        <taxon>Bacillota</taxon>
        <taxon>Bacilli</taxon>
        <taxon>Bacillales</taxon>
        <taxon>Bacillaceae</taxon>
        <taxon>Neobacillus</taxon>
    </lineage>
</organism>
<dbReference type="SUPFAM" id="SSF56300">
    <property type="entry name" value="Metallo-dependent phosphatases"/>
    <property type="match status" value="1"/>
</dbReference>
<feature type="domain" description="Fibronectin type-III" evidence="4">
    <location>
        <begin position="334"/>
        <end position="427"/>
    </location>
</feature>
<dbReference type="InterPro" id="IPR013783">
    <property type="entry name" value="Ig-like_fold"/>
</dbReference>
<dbReference type="Gene3D" id="3.60.21.10">
    <property type="match status" value="1"/>
</dbReference>
<feature type="signal peptide" evidence="3">
    <location>
        <begin position="1"/>
        <end position="20"/>
    </location>
</feature>
<name>A0ABM9EQ56_9BACI</name>
<evidence type="ECO:0000259" key="4">
    <source>
        <dbReference type="PROSITE" id="PS50853"/>
    </source>
</evidence>
<evidence type="ECO:0000256" key="2">
    <source>
        <dbReference type="PROSITE-ProRule" id="PRU00591"/>
    </source>
</evidence>
<dbReference type="InterPro" id="IPR003961">
    <property type="entry name" value="FN3_dom"/>
</dbReference>
<protein>
    <submittedName>
        <fullName evidence="5">3',5'-cyclic adenosine monophosphate phosphodiesterase CpdA</fullName>
        <ecNumber evidence="5">3.1.4.53</ecNumber>
    </submittedName>
</protein>
<dbReference type="Gene3D" id="2.60.40.10">
    <property type="entry name" value="Immunoglobulins"/>
    <property type="match status" value="1"/>
</dbReference>
<dbReference type="Pfam" id="PF00041">
    <property type="entry name" value="fn3"/>
    <property type="match status" value="1"/>
</dbReference>
<feature type="repeat" description="Cell wall-binding" evidence="2">
    <location>
        <begin position="467"/>
        <end position="486"/>
    </location>
</feature>
<keyword evidence="6" id="KW-1185">Reference proteome</keyword>
<comment type="caution">
    <text evidence="5">The sequence shown here is derived from an EMBL/GenBank/DDBJ whole genome shotgun (WGS) entry which is preliminary data.</text>
</comment>
<evidence type="ECO:0000256" key="3">
    <source>
        <dbReference type="SAM" id="SignalP"/>
    </source>
</evidence>
<dbReference type="InterPro" id="IPR036116">
    <property type="entry name" value="FN3_sf"/>
</dbReference>
<dbReference type="Pfam" id="PF00149">
    <property type="entry name" value="Metallophos"/>
    <property type="match status" value="1"/>
</dbReference>
<dbReference type="Gene3D" id="2.10.270.10">
    <property type="entry name" value="Cholin Binding"/>
    <property type="match status" value="4"/>
</dbReference>
<dbReference type="InterPro" id="IPR004843">
    <property type="entry name" value="Calcineurin-like_PHP"/>
</dbReference>
<dbReference type="SUPFAM" id="SSF49265">
    <property type="entry name" value="Fibronectin type III"/>
    <property type="match status" value="1"/>
</dbReference>
<dbReference type="InterPro" id="IPR051918">
    <property type="entry name" value="STPP_CPPED1"/>
</dbReference>
<dbReference type="InterPro" id="IPR029052">
    <property type="entry name" value="Metallo-depent_PP-like"/>
</dbReference>
<dbReference type="PANTHER" id="PTHR43143">
    <property type="entry name" value="METALLOPHOSPHOESTERASE, CALCINEURIN SUPERFAMILY"/>
    <property type="match status" value="1"/>
</dbReference>
<feature type="repeat" description="Cell wall-binding" evidence="2">
    <location>
        <begin position="447"/>
        <end position="466"/>
    </location>
</feature>
<accession>A0ABM9EQ56</accession>
<feature type="repeat" description="Cell wall-binding" evidence="2">
    <location>
        <begin position="487"/>
        <end position="506"/>
    </location>
</feature>
<dbReference type="SMART" id="SM00060">
    <property type="entry name" value="FN3"/>
    <property type="match status" value="1"/>
</dbReference>
<feature type="repeat" description="Cell wall-binding" evidence="2">
    <location>
        <begin position="547"/>
        <end position="566"/>
    </location>
</feature>